<sequence>GVYDGLHLIPARNFQMKCYRACTLNACRAFNIDGTFAAHAPYTMAYGLTRLHAEHWATIRDVTKYCIKVLFSFPLAYKASNICENTEQLLQCIRLNVPSGTSFVGAF</sequence>
<name>A0A1I8NK88_MUSDO</name>
<dbReference type="VEuPathDB" id="VectorBase:MDOA016510"/>
<proteinExistence type="predicted"/>
<accession>A0A1I8NK88</accession>
<reference evidence="1" key="1">
    <citation type="submission" date="2020-05" db="UniProtKB">
        <authorList>
            <consortium name="EnsemblMetazoa"/>
        </authorList>
    </citation>
    <scope>IDENTIFICATION</scope>
    <source>
        <strain evidence="1">Aabys</strain>
    </source>
</reference>
<dbReference type="GO" id="GO:0005549">
    <property type="term" value="F:odorant binding"/>
    <property type="evidence" value="ECO:0007669"/>
    <property type="project" value="InterPro"/>
</dbReference>
<dbReference type="InterPro" id="IPR036728">
    <property type="entry name" value="PBP_GOBP_sf"/>
</dbReference>
<dbReference type="AlphaFoldDB" id="A0A1I8NK88"/>
<evidence type="ECO:0000313" key="1">
    <source>
        <dbReference type="EnsemblMetazoa" id="MDOA016510-PA"/>
    </source>
</evidence>
<dbReference type="EnsemblMetazoa" id="MDOA016510-RA">
    <property type="protein sequence ID" value="MDOA016510-PA"/>
    <property type="gene ID" value="MDOA016510"/>
</dbReference>
<organism evidence="1">
    <name type="scientific">Musca domestica</name>
    <name type="common">House fly</name>
    <dbReference type="NCBI Taxonomy" id="7370"/>
    <lineage>
        <taxon>Eukaryota</taxon>
        <taxon>Metazoa</taxon>
        <taxon>Ecdysozoa</taxon>
        <taxon>Arthropoda</taxon>
        <taxon>Hexapoda</taxon>
        <taxon>Insecta</taxon>
        <taxon>Pterygota</taxon>
        <taxon>Neoptera</taxon>
        <taxon>Endopterygota</taxon>
        <taxon>Diptera</taxon>
        <taxon>Brachycera</taxon>
        <taxon>Muscomorpha</taxon>
        <taxon>Muscoidea</taxon>
        <taxon>Muscidae</taxon>
        <taxon>Musca</taxon>
    </lineage>
</organism>
<dbReference type="SUPFAM" id="SSF47565">
    <property type="entry name" value="Insect pheromone/odorant-binding proteins"/>
    <property type="match status" value="1"/>
</dbReference>
<protein>
    <submittedName>
        <fullName evidence="1">Uncharacterized protein</fullName>
    </submittedName>
</protein>